<evidence type="ECO:0000313" key="1">
    <source>
        <dbReference type="EMBL" id="PPR84610.1"/>
    </source>
</evidence>
<reference evidence="1 2" key="1">
    <citation type="submission" date="2015-01" db="EMBL/GenBank/DDBJ databases">
        <title>Genome of allotetraploid Gossypium barbadense reveals genomic plasticity and fiber elongation in cotton evolution.</title>
        <authorList>
            <person name="Chen X."/>
            <person name="Liu X."/>
            <person name="Zhao B."/>
            <person name="Zheng H."/>
            <person name="Hu Y."/>
            <person name="Lu G."/>
            <person name="Yang C."/>
            <person name="Chen J."/>
            <person name="Shan C."/>
            <person name="Zhang L."/>
            <person name="Zhou Y."/>
            <person name="Wang L."/>
            <person name="Guo W."/>
            <person name="Bai Y."/>
            <person name="Ruan J."/>
            <person name="Shangguan X."/>
            <person name="Mao Y."/>
            <person name="Jiang J."/>
            <person name="Zhu Y."/>
            <person name="Lei J."/>
            <person name="Kang H."/>
            <person name="Chen S."/>
            <person name="He X."/>
            <person name="Wang R."/>
            <person name="Wang Y."/>
            <person name="Chen J."/>
            <person name="Wang L."/>
            <person name="Yu S."/>
            <person name="Wang B."/>
            <person name="Wei J."/>
            <person name="Song S."/>
            <person name="Lu X."/>
            <person name="Gao Z."/>
            <person name="Gu W."/>
            <person name="Deng X."/>
            <person name="Ma D."/>
            <person name="Wang S."/>
            <person name="Liang W."/>
            <person name="Fang L."/>
            <person name="Cai C."/>
            <person name="Zhu X."/>
            <person name="Zhou B."/>
            <person name="Zhang Y."/>
            <person name="Chen Z."/>
            <person name="Xu S."/>
            <person name="Zhu R."/>
            <person name="Wang S."/>
            <person name="Zhang T."/>
            <person name="Zhao G."/>
        </authorList>
    </citation>
    <scope>NUCLEOTIDE SEQUENCE [LARGE SCALE GENOMIC DNA]</scope>
    <source>
        <strain evidence="2">cv. Xinhai21</strain>
        <tissue evidence="1">Leaf</tissue>
    </source>
</reference>
<dbReference type="Proteomes" id="UP000239757">
    <property type="component" value="Unassembled WGS sequence"/>
</dbReference>
<name>A0A2P5W0K7_GOSBA</name>
<proteinExistence type="predicted"/>
<organism evidence="1 2">
    <name type="scientific">Gossypium barbadense</name>
    <name type="common">Sea Island cotton</name>
    <name type="synonym">Hibiscus barbadensis</name>
    <dbReference type="NCBI Taxonomy" id="3634"/>
    <lineage>
        <taxon>Eukaryota</taxon>
        <taxon>Viridiplantae</taxon>
        <taxon>Streptophyta</taxon>
        <taxon>Embryophyta</taxon>
        <taxon>Tracheophyta</taxon>
        <taxon>Spermatophyta</taxon>
        <taxon>Magnoliopsida</taxon>
        <taxon>eudicotyledons</taxon>
        <taxon>Gunneridae</taxon>
        <taxon>Pentapetalae</taxon>
        <taxon>rosids</taxon>
        <taxon>malvids</taxon>
        <taxon>Malvales</taxon>
        <taxon>Malvaceae</taxon>
        <taxon>Malvoideae</taxon>
        <taxon>Gossypium</taxon>
    </lineage>
</organism>
<gene>
    <name evidence="1" type="ORF">GOBAR_AA36095</name>
</gene>
<evidence type="ECO:0000313" key="2">
    <source>
        <dbReference type="Proteomes" id="UP000239757"/>
    </source>
</evidence>
<dbReference type="AlphaFoldDB" id="A0A2P5W0K7"/>
<sequence length="83" mass="9273">MGLPKRIKTTLLERIMIEEVGSNNGDRRSRKIDVIEFWEVKAYGFGGSDLTGCTCLDSFDYLGCNDTKTPLNRQRWGIGGLSA</sequence>
<accession>A0A2P5W0K7</accession>
<dbReference type="EMBL" id="KZ669770">
    <property type="protein sequence ID" value="PPR84610.1"/>
    <property type="molecule type" value="Genomic_DNA"/>
</dbReference>
<protein>
    <submittedName>
        <fullName evidence="1">Uncharacterized protein</fullName>
    </submittedName>
</protein>